<sequence>MNSVLRTLSALLLLFCLPLISARLAFYPLFFEPNAMITRFESTVSIPANSPDRQSPDNDFQGFWPGLETADADFVFQNVIWNWNPTLTPEEWSLHPMYCFNIRPMGGTDNVFRLYPGDEVKSVFAIDNSTGKWHDNWSVARCQQGHVANQAPFSGNMTFDPSIATVPDRVPYTMAVLTIELQEEATWDFGSVTFTDITIEAATSDTLWCTNGPYPGGDSPSWKWAKSRGNVSVSGGKTTCYYSKIVLVSPN</sequence>
<evidence type="ECO:0008006" key="4">
    <source>
        <dbReference type="Google" id="ProtNLM"/>
    </source>
</evidence>
<dbReference type="AlphaFoldDB" id="A0A2J6TV33"/>
<evidence type="ECO:0000313" key="3">
    <source>
        <dbReference type="Proteomes" id="UP000235371"/>
    </source>
</evidence>
<organism evidence="2 3">
    <name type="scientific">Hyaloscypha bicolor E</name>
    <dbReference type="NCBI Taxonomy" id="1095630"/>
    <lineage>
        <taxon>Eukaryota</taxon>
        <taxon>Fungi</taxon>
        <taxon>Dikarya</taxon>
        <taxon>Ascomycota</taxon>
        <taxon>Pezizomycotina</taxon>
        <taxon>Leotiomycetes</taxon>
        <taxon>Helotiales</taxon>
        <taxon>Hyaloscyphaceae</taxon>
        <taxon>Hyaloscypha</taxon>
        <taxon>Hyaloscypha bicolor</taxon>
    </lineage>
</organism>
<evidence type="ECO:0000313" key="2">
    <source>
        <dbReference type="EMBL" id="PMD66865.1"/>
    </source>
</evidence>
<keyword evidence="1" id="KW-0732">Signal</keyword>
<gene>
    <name evidence="2" type="ORF">K444DRAFT_623125</name>
</gene>
<feature type="signal peptide" evidence="1">
    <location>
        <begin position="1"/>
        <end position="22"/>
    </location>
</feature>
<reference evidence="2 3" key="1">
    <citation type="submission" date="2016-04" db="EMBL/GenBank/DDBJ databases">
        <title>A degradative enzymes factory behind the ericoid mycorrhizal symbiosis.</title>
        <authorList>
            <consortium name="DOE Joint Genome Institute"/>
            <person name="Martino E."/>
            <person name="Morin E."/>
            <person name="Grelet G."/>
            <person name="Kuo A."/>
            <person name="Kohler A."/>
            <person name="Daghino S."/>
            <person name="Barry K."/>
            <person name="Choi C."/>
            <person name="Cichocki N."/>
            <person name="Clum A."/>
            <person name="Copeland A."/>
            <person name="Hainaut M."/>
            <person name="Haridas S."/>
            <person name="Labutti K."/>
            <person name="Lindquist E."/>
            <person name="Lipzen A."/>
            <person name="Khouja H.-R."/>
            <person name="Murat C."/>
            <person name="Ohm R."/>
            <person name="Olson A."/>
            <person name="Spatafora J."/>
            <person name="Veneault-Fourrey C."/>
            <person name="Henrissat B."/>
            <person name="Grigoriev I."/>
            <person name="Martin F."/>
            <person name="Perotto S."/>
        </authorList>
    </citation>
    <scope>NUCLEOTIDE SEQUENCE [LARGE SCALE GENOMIC DNA]</scope>
    <source>
        <strain evidence="2 3">E</strain>
    </source>
</reference>
<accession>A0A2J6TV33</accession>
<feature type="chain" id="PRO_5014385305" description="Concanavalin A-like lectin/glucanase" evidence="1">
    <location>
        <begin position="23"/>
        <end position="251"/>
    </location>
</feature>
<dbReference type="OrthoDB" id="3524163at2759"/>
<evidence type="ECO:0000256" key="1">
    <source>
        <dbReference type="SAM" id="SignalP"/>
    </source>
</evidence>
<dbReference type="InParanoid" id="A0A2J6TV33"/>
<proteinExistence type="predicted"/>
<dbReference type="RefSeq" id="XP_024743769.1">
    <property type="nucleotide sequence ID" value="XM_024882239.1"/>
</dbReference>
<dbReference type="Proteomes" id="UP000235371">
    <property type="component" value="Unassembled WGS sequence"/>
</dbReference>
<name>A0A2J6TV33_9HELO</name>
<dbReference type="GeneID" id="36590316"/>
<protein>
    <recommendedName>
        <fullName evidence="4">Concanavalin A-like lectin/glucanase</fullName>
    </recommendedName>
</protein>
<keyword evidence="3" id="KW-1185">Reference proteome</keyword>
<dbReference type="EMBL" id="KZ613740">
    <property type="protein sequence ID" value="PMD66865.1"/>
    <property type="molecule type" value="Genomic_DNA"/>
</dbReference>